<dbReference type="EMBL" id="KV450010">
    <property type="protein sequence ID" value="OAX30730.1"/>
    <property type="molecule type" value="Genomic_DNA"/>
</dbReference>
<dbReference type="AlphaFoldDB" id="A0A1B7MDQ9"/>
<dbReference type="Proteomes" id="UP000092154">
    <property type="component" value="Unassembled WGS sequence"/>
</dbReference>
<evidence type="ECO:0000313" key="1">
    <source>
        <dbReference type="EMBL" id="OAX30730.1"/>
    </source>
</evidence>
<proteinExistence type="predicted"/>
<keyword evidence="2" id="KW-1185">Reference proteome</keyword>
<accession>A0A1B7MDQ9</accession>
<name>A0A1B7MDQ9_9AGAM</name>
<protein>
    <submittedName>
        <fullName evidence="1">Uncharacterized protein</fullName>
    </submittedName>
</protein>
<organism evidence="1 2">
    <name type="scientific">Rhizopogon vinicolor AM-OR11-026</name>
    <dbReference type="NCBI Taxonomy" id="1314800"/>
    <lineage>
        <taxon>Eukaryota</taxon>
        <taxon>Fungi</taxon>
        <taxon>Dikarya</taxon>
        <taxon>Basidiomycota</taxon>
        <taxon>Agaricomycotina</taxon>
        <taxon>Agaricomycetes</taxon>
        <taxon>Agaricomycetidae</taxon>
        <taxon>Boletales</taxon>
        <taxon>Suillineae</taxon>
        <taxon>Rhizopogonaceae</taxon>
        <taxon>Rhizopogon</taxon>
    </lineage>
</organism>
<evidence type="ECO:0000313" key="2">
    <source>
        <dbReference type="Proteomes" id="UP000092154"/>
    </source>
</evidence>
<gene>
    <name evidence="1" type="ORF">K503DRAFT_788273</name>
</gene>
<dbReference type="InParanoid" id="A0A1B7MDQ9"/>
<reference evidence="1 2" key="1">
    <citation type="submission" date="2016-06" db="EMBL/GenBank/DDBJ databases">
        <title>Comparative genomics of the ectomycorrhizal sister species Rhizopogon vinicolor and Rhizopogon vesiculosus (Basidiomycota: Boletales) reveals a divergence of the mating type B locus.</title>
        <authorList>
            <consortium name="DOE Joint Genome Institute"/>
            <person name="Mujic A.B."/>
            <person name="Kuo A."/>
            <person name="Tritt A."/>
            <person name="Lipzen A."/>
            <person name="Chen C."/>
            <person name="Johnson J."/>
            <person name="Sharma A."/>
            <person name="Barry K."/>
            <person name="Grigoriev I.V."/>
            <person name="Spatafora J.W."/>
        </authorList>
    </citation>
    <scope>NUCLEOTIDE SEQUENCE [LARGE SCALE GENOMIC DNA]</scope>
    <source>
        <strain evidence="1 2">AM-OR11-026</strain>
    </source>
</reference>
<sequence>MTVRDISFAYTLAVNFPSMRRAWHDKIGCPVDLIAICLPASGVYLVWSGTFTQFWAIGSVRVVWKMETTKLWVASSFGIVTPVDVESGFSEFRISNNMEFFTQSFELRDLWGAGHSTALQLQVSNKEQRLLKCLDIFHISKLQESSLSSEFQSQQNTLAICDRLFSD</sequence>